<feature type="chain" id="PRO_5030532242" description="Glycosyl hydrolase family 98 putative carbohydrate-binding module domain-containing protein" evidence="2">
    <location>
        <begin position="23"/>
        <end position="1249"/>
    </location>
</feature>
<feature type="signal peptide" evidence="2">
    <location>
        <begin position="1"/>
        <end position="22"/>
    </location>
</feature>
<dbReference type="Gene3D" id="2.120.10.30">
    <property type="entry name" value="TolB, C-terminal domain"/>
    <property type="match status" value="1"/>
</dbReference>
<dbReference type="InterPro" id="IPR008979">
    <property type="entry name" value="Galactose-bd-like_sf"/>
</dbReference>
<dbReference type="PANTHER" id="PTHR19328:SF13">
    <property type="entry name" value="HIPL1 PROTEIN"/>
    <property type="match status" value="1"/>
</dbReference>
<dbReference type="InterPro" id="IPR012938">
    <property type="entry name" value="Glc/Sorbosone_DH"/>
</dbReference>
<dbReference type="AlphaFoldDB" id="A0A7S0BUB5"/>
<evidence type="ECO:0000313" key="4">
    <source>
        <dbReference type="EMBL" id="CAD8403858.1"/>
    </source>
</evidence>
<evidence type="ECO:0000259" key="3">
    <source>
        <dbReference type="SMART" id="SM00776"/>
    </source>
</evidence>
<evidence type="ECO:0000256" key="2">
    <source>
        <dbReference type="SAM" id="SignalP"/>
    </source>
</evidence>
<organism evidence="4">
    <name type="scientific">Rhodosorus marinus</name>
    <dbReference type="NCBI Taxonomy" id="101924"/>
    <lineage>
        <taxon>Eukaryota</taxon>
        <taxon>Rhodophyta</taxon>
        <taxon>Stylonematophyceae</taxon>
        <taxon>Stylonematales</taxon>
        <taxon>Stylonemataceae</taxon>
        <taxon>Rhodosorus</taxon>
    </lineage>
</organism>
<dbReference type="Pfam" id="PF07995">
    <property type="entry name" value="GSDH"/>
    <property type="match status" value="1"/>
</dbReference>
<dbReference type="Gene3D" id="2.60.120.1060">
    <property type="entry name" value="NPCBM/NEW2 domain"/>
    <property type="match status" value="2"/>
</dbReference>
<dbReference type="InterPro" id="IPR014755">
    <property type="entry name" value="Cu-Rt/internalin_Ig-like"/>
</dbReference>
<dbReference type="Gene3D" id="2.60.40.1220">
    <property type="match status" value="1"/>
</dbReference>
<dbReference type="Pfam" id="PF08305">
    <property type="entry name" value="NPCBM"/>
    <property type="match status" value="2"/>
</dbReference>
<dbReference type="PANTHER" id="PTHR19328">
    <property type="entry name" value="HEDGEHOG-INTERACTING PROTEIN"/>
    <property type="match status" value="1"/>
</dbReference>
<dbReference type="Pfam" id="PF13205">
    <property type="entry name" value="Big_5"/>
    <property type="match status" value="2"/>
</dbReference>
<protein>
    <recommendedName>
        <fullName evidence="3">Glycosyl hydrolase family 98 putative carbohydrate-binding module domain-containing protein</fullName>
    </recommendedName>
</protein>
<dbReference type="InterPro" id="IPR013222">
    <property type="entry name" value="Glyco_hyd_98_carb-bd"/>
</dbReference>
<dbReference type="Gene3D" id="2.60.40.3710">
    <property type="match status" value="1"/>
</dbReference>
<accession>A0A7S0BUB5</accession>
<dbReference type="SUPFAM" id="SSF49785">
    <property type="entry name" value="Galactose-binding domain-like"/>
    <property type="match status" value="2"/>
</dbReference>
<sequence length="1249" mass="136634">MVGGVSARFAVLFALLFTAGLAVNFNDPQFELTTVDSDVSTPIGTVFVRGDKEKYLLLELSGVVWLYVNNVRQEQPFLNISSQVAFYGARGLKSCTFDYDFDNYRYLYCSYVNKPPQGDDSSPTTGSVSRYVVNNAFTKATFQKVILGTVTSSPGCLNTTLNPIEDDVICIDRNKHSMGGITMDKEGHLYVAIGDDGSSAGFIPELMVVQENGYLTGKILRVNRNGKGVSGNPWLTSGVSSDENIAKQWNLGIRNAWRFHYSEVDDVVYSINVGEASWESLYALEKGKNFGWPCTQGPIYDLPMMNYTVCQDIQDGKIEAGFNSIWDYAHFFGEPAGTCIVDVMQNTNPDWPSEYSNWLFVVDYDNDWIYRLKVNSTFDLVEGPIEFASGVGSIVNMQPHPDGYVYLTSYKLNTLYRIEYVEDKSPPEVAEFVPYDGSTGAPVNQTVDVRFSLPMDSDTLDAAVKLSEKASGETVPVKISFRYEQLTAKVVPESVLKEDTEYEVKVTKASSVNGVEMTSTFTSTFKTNGSYNLEVSDMEIKKSTPEDITLDEQIGGAEISIRGIKYGKGIGFPSVPSTVRVDIPDTCEHFRTSIGVDDVAGFPMTGAMNCSVTVTKNGDPTVIYETRDTLLRYLGQVGVNEDVSGQKLDLECIPPSAGLSETTVGSWGAPQLFCNGYDTDPVKVVSIVPTSRTLPYEDPTFTITFDKQMNHKHAFDAIFIETQSANVTATKMFNEDSTVLNITVNPPLLTDNNYQLFLNVGARDVYGNSLAEAQEIIFKIATPAPVGSTVDATAVDPAEVSGKGEHEISSDCKVLDKATTYPRNEKGFGVKGEAKLRFTLDSCTSAIVAFGKSAAHADGRECDVRLKTSGLVAKDSFNDSDLAKRITIDLKGEDTLQFVSKSSHATCIFEVESLICKGKEVNLFDLSLESQEGNWKVDRTPDGSALQLFFSSVEMEKCIKVNPVQRNLHFQLDGSCSSVSAQVGVEAESVGNGDIRFRVEGDGETLSGAKCKRTLSKTDGVKTIECDITDKKEVVLRVGAANSDVGDEVAIIGDPVFECASTFDKPSCALTKFPSTFTVGEELKFSGVAYGSAGKELPETSVTWFINRLHCTHGDCTNRAEATVTGTLEGSWIVENYQDFSRIEIECRVLDKGVYASSTVLVEPETVEISLDTEPSGLPMSFGGKVGHPTPFTEQVVIGTTLGFGGPEELSNVGSELEFRKWLDDSSEPAFRTLTFTEDVETSFVARYR</sequence>
<dbReference type="SMART" id="SM00776">
    <property type="entry name" value="NPCBM"/>
    <property type="match status" value="1"/>
</dbReference>
<feature type="domain" description="Glycosyl hydrolase family 98 putative carbohydrate-binding module" evidence="3">
    <location>
        <begin position="917"/>
        <end position="1059"/>
    </location>
</feature>
<dbReference type="InterPro" id="IPR011041">
    <property type="entry name" value="Quinoprot_gluc/sorb_DH_b-prop"/>
</dbReference>
<proteinExistence type="predicted"/>
<dbReference type="SUPFAM" id="SSF50952">
    <property type="entry name" value="Soluble quinoprotein glucose dehydrogenase"/>
    <property type="match status" value="1"/>
</dbReference>
<keyword evidence="1 2" id="KW-0732">Signal</keyword>
<dbReference type="EMBL" id="HBEK01025221">
    <property type="protein sequence ID" value="CAD8403858.1"/>
    <property type="molecule type" value="Transcribed_RNA"/>
</dbReference>
<dbReference type="InterPro" id="IPR011042">
    <property type="entry name" value="6-blade_b-propeller_TolB-like"/>
</dbReference>
<evidence type="ECO:0000256" key="1">
    <source>
        <dbReference type="ARBA" id="ARBA00022729"/>
    </source>
</evidence>
<reference evidence="4" key="1">
    <citation type="submission" date="2021-01" db="EMBL/GenBank/DDBJ databases">
        <authorList>
            <person name="Corre E."/>
            <person name="Pelletier E."/>
            <person name="Niang G."/>
            <person name="Scheremetjew M."/>
            <person name="Finn R."/>
            <person name="Kale V."/>
            <person name="Holt S."/>
            <person name="Cochrane G."/>
            <person name="Meng A."/>
            <person name="Brown T."/>
            <person name="Cohen L."/>
        </authorList>
    </citation>
    <scope>NUCLEOTIDE SEQUENCE</scope>
    <source>
        <strain evidence="4">UTEX LB 2760</strain>
    </source>
</reference>
<dbReference type="InterPro" id="IPR032812">
    <property type="entry name" value="SbsA_Ig"/>
</dbReference>
<gene>
    <name evidence="4" type="ORF">RMAR0315_LOCUS13867</name>
</gene>
<name>A0A7S0BUB5_9RHOD</name>
<dbReference type="InterPro" id="IPR038637">
    <property type="entry name" value="NPCBM_sf"/>
</dbReference>